<gene>
    <name evidence="3" type="ORF">A4H97_24600</name>
</gene>
<proteinExistence type="predicted"/>
<sequence length="134" mass="14927">MKPISTKVHGCIDYIMGILLIAAPWLFNFARNGAETWVPVYLGIAILVYSLMTNYELGLFRLISMRTHLALDMVGGILLAASPWLFGFVNHVWQPHLVLGIILVLGVVMMTRRDPVERHAPFDGNIHKSTATGL</sequence>
<keyword evidence="1" id="KW-0472">Membrane</keyword>
<comment type="caution">
    <text evidence="3">The sequence shown here is derived from an EMBL/GenBank/DDBJ whole genome shotgun (WGS) entry which is preliminary data.</text>
</comment>
<dbReference type="EMBL" id="LVXG01000007">
    <property type="protein sequence ID" value="OQP52877.1"/>
    <property type="molecule type" value="Genomic_DNA"/>
</dbReference>
<feature type="transmembrane region" description="Helical" evidence="1">
    <location>
        <begin position="92"/>
        <end position="110"/>
    </location>
</feature>
<feature type="transmembrane region" description="Helical" evidence="1">
    <location>
        <begin position="69"/>
        <end position="86"/>
    </location>
</feature>
<protein>
    <recommendedName>
        <fullName evidence="2">SPW repeat-containing integral membrane domain-containing protein</fullName>
    </recommendedName>
</protein>
<dbReference type="STRING" id="354355.SAMN05660816_04810"/>
<feature type="transmembrane region" description="Helical" evidence="1">
    <location>
        <begin position="36"/>
        <end position="57"/>
    </location>
</feature>
<keyword evidence="4" id="KW-1185">Reference proteome</keyword>
<evidence type="ECO:0000313" key="3">
    <source>
        <dbReference type="EMBL" id="OQP52877.1"/>
    </source>
</evidence>
<dbReference type="RefSeq" id="WP_081197977.1">
    <property type="nucleotide sequence ID" value="NZ_FOCZ01000009.1"/>
</dbReference>
<feature type="transmembrane region" description="Helical" evidence="1">
    <location>
        <begin position="12"/>
        <end position="30"/>
    </location>
</feature>
<dbReference type="OrthoDB" id="129082at2"/>
<reference evidence="4" key="1">
    <citation type="submission" date="2016-04" db="EMBL/GenBank/DDBJ databases">
        <authorList>
            <person name="Chen L."/>
            <person name="Zhuang W."/>
            <person name="Wang G."/>
        </authorList>
    </citation>
    <scope>NUCLEOTIDE SEQUENCE [LARGE SCALE GENOMIC DNA]</scope>
    <source>
        <strain evidence="4">17621</strain>
    </source>
</reference>
<dbReference type="InterPro" id="IPR005530">
    <property type="entry name" value="SPW"/>
</dbReference>
<name>A0A1V9F3M6_9BACT</name>
<feature type="domain" description="SPW repeat-containing integral membrane" evidence="2">
    <location>
        <begin position="9"/>
        <end position="105"/>
    </location>
</feature>
<keyword evidence="1" id="KW-1133">Transmembrane helix</keyword>
<accession>A0A1V9F3M6</accession>
<keyword evidence="1" id="KW-0812">Transmembrane</keyword>
<evidence type="ECO:0000256" key="1">
    <source>
        <dbReference type="SAM" id="Phobius"/>
    </source>
</evidence>
<dbReference type="Pfam" id="PF03779">
    <property type="entry name" value="SPW"/>
    <property type="match status" value="1"/>
</dbReference>
<organism evidence="3 4">
    <name type="scientific">Niastella yeongjuensis</name>
    <dbReference type="NCBI Taxonomy" id="354355"/>
    <lineage>
        <taxon>Bacteria</taxon>
        <taxon>Pseudomonadati</taxon>
        <taxon>Bacteroidota</taxon>
        <taxon>Chitinophagia</taxon>
        <taxon>Chitinophagales</taxon>
        <taxon>Chitinophagaceae</taxon>
        <taxon>Niastella</taxon>
    </lineage>
</organism>
<dbReference type="Proteomes" id="UP000192610">
    <property type="component" value="Unassembled WGS sequence"/>
</dbReference>
<dbReference type="AlphaFoldDB" id="A0A1V9F3M6"/>
<evidence type="ECO:0000259" key="2">
    <source>
        <dbReference type="Pfam" id="PF03779"/>
    </source>
</evidence>
<evidence type="ECO:0000313" key="4">
    <source>
        <dbReference type="Proteomes" id="UP000192610"/>
    </source>
</evidence>